<dbReference type="Pfam" id="PF01554">
    <property type="entry name" value="MatE"/>
    <property type="match status" value="2"/>
</dbReference>
<dbReference type="RefSeq" id="WP_088921145.1">
    <property type="nucleotide sequence ID" value="NZ_CP018632.1"/>
</dbReference>
<keyword evidence="4" id="KW-1185">Reference proteome</keyword>
<feature type="transmembrane region" description="Helical" evidence="2">
    <location>
        <begin position="46"/>
        <end position="66"/>
    </location>
</feature>
<evidence type="ECO:0000256" key="1">
    <source>
        <dbReference type="ARBA" id="ARBA00022448"/>
    </source>
</evidence>
<dbReference type="EMBL" id="CP018632">
    <property type="protein sequence ID" value="ASJ76365.1"/>
    <property type="molecule type" value="Genomic_DNA"/>
</dbReference>
<evidence type="ECO:0000313" key="4">
    <source>
        <dbReference type="Proteomes" id="UP000250079"/>
    </source>
</evidence>
<evidence type="ECO:0000256" key="2">
    <source>
        <dbReference type="SAM" id="Phobius"/>
    </source>
</evidence>
<feature type="transmembrane region" description="Helical" evidence="2">
    <location>
        <begin position="194"/>
        <end position="218"/>
    </location>
</feature>
<feature type="transmembrane region" description="Helical" evidence="2">
    <location>
        <begin position="162"/>
        <end position="182"/>
    </location>
</feature>
<dbReference type="KEGG" id="gai:IMCC3135_31590"/>
<feature type="transmembrane region" description="Helical" evidence="2">
    <location>
        <begin position="224"/>
        <end position="248"/>
    </location>
</feature>
<keyword evidence="2" id="KW-0472">Membrane</keyword>
<keyword evidence="2" id="KW-1133">Transmembrane helix</keyword>
<dbReference type="GO" id="GO:0042910">
    <property type="term" value="F:xenobiotic transmembrane transporter activity"/>
    <property type="evidence" value="ECO:0007669"/>
    <property type="project" value="InterPro"/>
</dbReference>
<dbReference type="InterPro" id="IPR050222">
    <property type="entry name" value="MATE_MdtK"/>
</dbReference>
<keyword evidence="1" id="KW-0813">Transport</keyword>
<feature type="transmembrane region" description="Helical" evidence="2">
    <location>
        <begin position="358"/>
        <end position="378"/>
    </location>
</feature>
<sequence>MAVQCYRYICRPLLGQPLSKTGSSSADTEHSVRNPTELPLPGSRNVLSLAWPLAINAIMLNGIVIVDTFLVSSLGEGALASMGLATAIISLLLGTLFALSTATQILVAQGQGANDPVRLKSAFWCGLVLNSVASMLCLMLTWTIGDEIISYFAHTPQIAADAISYLHVFTAVIIGEMLSQSVSCYFNGTGRTKLPFFSHLVTIPVNIGLSVVLIYGLYGFPELGLTGAAIGSAAAAIVRMLFLMYCILQRDRAIIFVAGWSQTTLARSSIRHLILALPIAATFFSQSVATVLCTLLYARMSVSQFAAITLIMPWIQIFGQFMTSWAQATGIFVGQLLGKKTSASSLDEFLSRVWRITFALAALVSLLHLVTSLSFGWIYGDLLEDTQDALWSFLPVLLILSFPKSSNAICGHTLRAGGDTVYVMNIFVFSQWAVRVPLTILFILYLDLSAAWVFSLFLVEELVKFPLFHRRIYSGKWRTTY</sequence>
<evidence type="ECO:0000313" key="3">
    <source>
        <dbReference type="EMBL" id="ASJ76365.1"/>
    </source>
</evidence>
<gene>
    <name evidence="3" type="primary">mdtK_2</name>
    <name evidence="3" type="ORF">IMCC3135_31590</name>
</gene>
<reference evidence="3 4" key="1">
    <citation type="submission" date="2016-12" db="EMBL/GenBank/DDBJ databases">
        <authorList>
            <person name="Song W.-J."/>
            <person name="Kurnit D.M."/>
        </authorList>
    </citation>
    <scope>NUCLEOTIDE SEQUENCE [LARGE SCALE GENOMIC DNA]</scope>
    <source>
        <strain evidence="3 4">IMCC3135</strain>
    </source>
</reference>
<organism evidence="3 4">
    <name type="scientific">Granulosicoccus antarcticus IMCC3135</name>
    <dbReference type="NCBI Taxonomy" id="1192854"/>
    <lineage>
        <taxon>Bacteria</taxon>
        <taxon>Pseudomonadati</taxon>
        <taxon>Pseudomonadota</taxon>
        <taxon>Gammaproteobacteria</taxon>
        <taxon>Chromatiales</taxon>
        <taxon>Granulosicoccaceae</taxon>
        <taxon>Granulosicoccus</taxon>
    </lineage>
</organism>
<dbReference type="PANTHER" id="PTHR43298:SF2">
    <property type="entry name" value="FMN_FAD EXPORTER YEEO-RELATED"/>
    <property type="match status" value="1"/>
</dbReference>
<feature type="transmembrane region" description="Helical" evidence="2">
    <location>
        <begin position="317"/>
        <end position="337"/>
    </location>
</feature>
<feature type="transmembrane region" description="Helical" evidence="2">
    <location>
        <begin position="121"/>
        <end position="142"/>
    </location>
</feature>
<dbReference type="NCBIfam" id="TIGR00797">
    <property type="entry name" value="matE"/>
    <property type="match status" value="1"/>
</dbReference>
<dbReference type="InterPro" id="IPR002528">
    <property type="entry name" value="MATE_fam"/>
</dbReference>
<protein>
    <submittedName>
        <fullName evidence="3">Multidrug resistance protein MdtK</fullName>
    </submittedName>
</protein>
<name>A0A2Z2P0S2_9GAMM</name>
<keyword evidence="2" id="KW-0812">Transmembrane</keyword>
<feature type="transmembrane region" description="Helical" evidence="2">
    <location>
        <begin position="422"/>
        <end position="444"/>
    </location>
</feature>
<accession>A0A2Z2P0S2</accession>
<proteinExistence type="predicted"/>
<dbReference type="GO" id="GO:0015297">
    <property type="term" value="F:antiporter activity"/>
    <property type="evidence" value="ECO:0007669"/>
    <property type="project" value="InterPro"/>
</dbReference>
<feature type="transmembrane region" description="Helical" evidence="2">
    <location>
        <begin position="390"/>
        <end position="410"/>
    </location>
</feature>
<dbReference type="GO" id="GO:0005886">
    <property type="term" value="C:plasma membrane"/>
    <property type="evidence" value="ECO:0007669"/>
    <property type="project" value="TreeGrafter"/>
</dbReference>
<dbReference type="AlphaFoldDB" id="A0A2Z2P0S2"/>
<feature type="transmembrane region" description="Helical" evidence="2">
    <location>
        <begin position="273"/>
        <end position="297"/>
    </location>
</feature>
<dbReference type="Proteomes" id="UP000250079">
    <property type="component" value="Chromosome"/>
</dbReference>
<feature type="transmembrane region" description="Helical" evidence="2">
    <location>
        <begin position="78"/>
        <end position="100"/>
    </location>
</feature>
<dbReference type="PANTHER" id="PTHR43298">
    <property type="entry name" value="MULTIDRUG RESISTANCE PROTEIN NORM-RELATED"/>
    <property type="match status" value="1"/>
</dbReference>
<dbReference type="OrthoDB" id="9780160at2"/>